<evidence type="ECO:0000256" key="2">
    <source>
        <dbReference type="ARBA" id="ARBA00008974"/>
    </source>
</evidence>
<feature type="transmembrane region" description="Helical" evidence="6">
    <location>
        <begin position="263"/>
        <end position="285"/>
    </location>
</feature>
<dbReference type="RefSeq" id="WP_147093992.1">
    <property type="nucleotide sequence ID" value="NZ_BJVC01000005.1"/>
</dbReference>
<feature type="transmembrane region" description="Helical" evidence="6">
    <location>
        <begin position="56"/>
        <end position="76"/>
    </location>
</feature>
<feature type="transmembrane region" description="Helical" evidence="6">
    <location>
        <begin position="27"/>
        <end position="49"/>
    </location>
</feature>
<evidence type="ECO:0000256" key="4">
    <source>
        <dbReference type="ARBA" id="ARBA00022989"/>
    </source>
</evidence>
<dbReference type="Pfam" id="PF02133">
    <property type="entry name" value="Transp_cyt_pur"/>
    <property type="match status" value="1"/>
</dbReference>
<organism evidence="7 8">
    <name type="scientific">Swaminathania salitolerans</name>
    <dbReference type="NCBI Taxonomy" id="182838"/>
    <lineage>
        <taxon>Bacteria</taxon>
        <taxon>Pseudomonadati</taxon>
        <taxon>Pseudomonadota</taxon>
        <taxon>Alphaproteobacteria</taxon>
        <taxon>Acetobacterales</taxon>
        <taxon>Acetobacteraceae</taxon>
        <taxon>Swaminathania</taxon>
    </lineage>
</organism>
<comment type="similarity">
    <text evidence="2">Belongs to the purine-cytosine permease (2.A.39) family.</text>
</comment>
<comment type="subcellular location">
    <subcellularLocation>
        <location evidence="1">Membrane</location>
        <topology evidence="1">Multi-pass membrane protein</topology>
    </subcellularLocation>
</comment>
<gene>
    <name evidence="7" type="ORF">SSA02_20670</name>
</gene>
<keyword evidence="5 6" id="KW-0472">Membrane</keyword>
<dbReference type="Proteomes" id="UP000321405">
    <property type="component" value="Unassembled WGS sequence"/>
</dbReference>
<comment type="caution">
    <text evidence="7">The sequence shown here is derived from an EMBL/GenBank/DDBJ whole genome shotgun (WGS) entry which is preliminary data.</text>
</comment>
<sequence length="469" mass="50291">MRPHAHAGNRDELAPVSQKDWGWYDFLSYWMTDVHSIGGYVMAGSLFALGLPAGQVFLALVAGSLLVCVFATLVAVPSQKQGVPFALVIRNAFGPAAGRVPAALRALIAMSWYGIQTWLASNAVCILLARLVPSLSPFTRENIYGFLGLSVLGWVCFLSLWAIQLMIFRRGVETIRRFFDLAGPAIYGVMMVLLAYLFWCNHWRWPGLGFGAGAGHEGSHPLLWANATALVVSYFSGPMLNFGDYARKGRSVGQVALGNFLGLPLNFLFFAALCVATTALTVPLFGSALNDPVEIISRIGNTEIVAIAILTFLVAAAGINIAANLVSGVLDLCVLAPGKIGWRGAGWIFSLGSIAIMPWRLYNNPAHMHMTLDLLAAVIGPIFGILVAESYAVRRDCVGQRKSGVPALLAMCLAALAALAPGFVPGCEALGNFSWFVGALCGFALYVVFAYPRRMHPAPQTLALTPVEE</sequence>
<evidence type="ECO:0000256" key="5">
    <source>
        <dbReference type="ARBA" id="ARBA00023136"/>
    </source>
</evidence>
<keyword evidence="4 6" id="KW-1133">Transmembrane helix</keyword>
<dbReference type="EMBL" id="BJVC01000005">
    <property type="protein sequence ID" value="GEL02904.1"/>
    <property type="molecule type" value="Genomic_DNA"/>
</dbReference>
<proteinExistence type="inferred from homology"/>
<accession>A0A511BTN7</accession>
<feature type="transmembrane region" description="Helical" evidence="6">
    <location>
        <begin position="405"/>
        <end position="424"/>
    </location>
</feature>
<dbReference type="PANTHER" id="PTHR30618:SF6">
    <property type="entry name" value="NCS1 FAMILY NUCLEOBASE:CATION SYMPORTER-1"/>
    <property type="match status" value="1"/>
</dbReference>
<evidence type="ECO:0000313" key="7">
    <source>
        <dbReference type="EMBL" id="GEL02904.1"/>
    </source>
</evidence>
<name>A0A511BTN7_9PROT</name>
<dbReference type="OrthoDB" id="9780088at2"/>
<feature type="transmembrane region" description="Helical" evidence="6">
    <location>
        <begin position="178"/>
        <end position="199"/>
    </location>
</feature>
<protein>
    <submittedName>
        <fullName evidence="7">Nitrate reductase</fullName>
    </submittedName>
</protein>
<dbReference type="AlphaFoldDB" id="A0A511BTN7"/>
<feature type="transmembrane region" description="Helical" evidence="6">
    <location>
        <begin position="430"/>
        <end position="451"/>
    </location>
</feature>
<keyword evidence="3 6" id="KW-0812">Transmembrane</keyword>
<feature type="transmembrane region" description="Helical" evidence="6">
    <location>
        <begin position="305"/>
        <end position="332"/>
    </location>
</feature>
<feature type="transmembrane region" description="Helical" evidence="6">
    <location>
        <begin position="374"/>
        <end position="393"/>
    </location>
</feature>
<keyword evidence="8" id="KW-1185">Reference proteome</keyword>
<evidence type="ECO:0000256" key="3">
    <source>
        <dbReference type="ARBA" id="ARBA00022692"/>
    </source>
</evidence>
<feature type="transmembrane region" description="Helical" evidence="6">
    <location>
        <begin position="344"/>
        <end position="362"/>
    </location>
</feature>
<evidence type="ECO:0000313" key="8">
    <source>
        <dbReference type="Proteomes" id="UP000321405"/>
    </source>
</evidence>
<dbReference type="InterPro" id="IPR001248">
    <property type="entry name" value="Pur-cyt_permease"/>
</dbReference>
<evidence type="ECO:0000256" key="6">
    <source>
        <dbReference type="SAM" id="Phobius"/>
    </source>
</evidence>
<dbReference type="Gene3D" id="1.10.4160.10">
    <property type="entry name" value="Hydantoin permease"/>
    <property type="match status" value="1"/>
</dbReference>
<evidence type="ECO:0000256" key="1">
    <source>
        <dbReference type="ARBA" id="ARBA00004141"/>
    </source>
</evidence>
<feature type="transmembrane region" description="Helical" evidence="6">
    <location>
        <begin position="143"/>
        <end position="166"/>
    </location>
</feature>
<dbReference type="GO" id="GO:0015205">
    <property type="term" value="F:nucleobase transmembrane transporter activity"/>
    <property type="evidence" value="ECO:0007669"/>
    <property type="project" value="TreeGrafter"/>
</dbReference>
<dbReference type="GO" id="GO:0005886">
    <property type="term" value="C:plasma membrane"/>
    <property type="evidence" value="ECO:0007669"/>
    <property type="project" value="TreeGrafter"/>
</dbReference>
<dbReference type="InterPro" id="IPR045225">
    <property type="entry name" value="Uracil/uridine/allantoin_perm"/>
</dbReference>
<feature type="transmembrane region" description="Helical" evidence="6">
    <location>
        <begin position="223"/>
        <end position="242"/>
    </location>
</feature>
<reference evidence="7 8" key="1">
    <citation type="submission" date="2019-07" db="EMBL/GenBank/DDBJ databases">
        <title>Whole genome shotgun sequence of Swaminathania salitolerans NBRC 104436.</title>
        <authorList>
            <person name="Hosoyama A."/>
            <person name="Uohara A."/>
            <person name="Ohji S."/>
            <person name="Ichikawa N."/>
        </authorList>
    </citation>
    <scope>NUCLEOTIDE SEQUENCE [LARGE SCALE GENOMIC DNA]</scope>
    <source>
        <strain evidence="7 8">NBRC 104436</strain>
    </source>
</reference>
<dbReference type="PANTHER" id="PTHR30618">
    <property type="entry name" value="NCS1 FAMILY PURINE/PYRIMIDINE TRANSPORTER"/>
    <property type="match status" value="1"/>
</dbReference>